<dbReference type="EMBL" id="CP002786">
    <property type="protein sequence ID" value="AEF38764.1"/>
    <property type="molecule type" value="Genomic_DNA"/>
</dbReference>
<evidence type="ECO:0000259" key="2">
    <source>
        <dbReference type="SMART" id="SM00062"/>
    </source>
</evidence>
<dbReference type="SUPFAM" id="SSF53850">
    <property type="entry name" value="Periplasmic binding protein-like II"/>
    <property type="match status" value="1"/>
</dbReference>
<dbReference type="Proteomes" id="UP000009235">
    <property type="component" value="Chromosome"/>
</dbReference>
<evidence type="ECO:0000313" key="3">
    <source>
        <dbReference type="EMBL" id="AEF38764.1"/>
    </source>
</evidence>
<dbReference type="KEGG" id="asd:AS9A_0305"/>
<feature type="domain" description="Solute-binding protein family 3/N-terminal" evidence="2">
    <location>
        <begin position="79"/>
        <end position="311"/>
    </location>
</feature>
<gene>
    <name evidence="3" type="ordered locus">AS9A_0305</name>
</gene>
<reference evidence="3 4" key="1">
    <citation type="journal article" date="2011" name="J. Bacteriol.">
        <title>Complete genome sequence of Amycolicicoccus subflavus DQS3-9A1T, an actinomycete isolated from crude oil-polluted soil.</title>
        <authorList>
            <person name="Cai M."/>
            <person name="Chen W.M."/>
            <person name="Nie Y."/>
            <person name="Chi C.Q."/>
            <person name="Wang Y.N."/>
            <person name="Tang Y.Q."/>
            <person name="Li G.Y."/>
            <person name="Wu X.L."/>
        </authorList>
    </citation>
    <scope>NUCLEOTIDE SEQUENCE [LARGE SCALE GENOMIC DNA]</scope>
    <source>
        <strain evidence="4">DSM 45089 / DQS3-9A1</strain>
    </source>
</reference>
<dbReference type="PANTHER" id="PTHR35936">
    <property type="entry name" value="MEMBRANE-BOUND LYTIC MUREIN TRANSGLYCOSYLASE F"/>
    <property type="match status" value="1"/>
</dbReference>
<dbReference type="Pfam" id="PF00497">
    <property type="entry name" value="SBP_bac_3"/>
    <property type="match status" value="1"/>
</dbReference>
<keyword evidence="1" id="KW-0732">Signal</keyword>
<name>F6EG62_HOYSD</name>
<dbReference type="eggNOG" id="COG0834">
    <property type="taxonomic scope" value="Bacteria"/>
</dbReference>
<dbReference type="HOGENOM" id="CLU_019602_18_1_11"/>
<dbReference type="AlphaFoldDB" id="F6EG62"/>
<dbReference type="InterPro" id="IPR001638">
    <property type="entry name" value="Solute-binding_3/MltF_N"/>
</dbReference>
<dbReference type="Gene3D" id="3.40.190.10">
    <property type="entry name" value="Periplasmic binding protein-like II"/>
    <property type="match status" value="2"/>
</dbReference>
<dbReference type="STRING" id="443218.AS9A_0305"/>
<sequence>MVSAAGGVTSRGVLVAVIVTVTALATLLAGCARGPSPTGASQPSELFVVNTSPEQQRIRAESVAAIAERVPPEIRDGGKLVVATTGNTPPLSFRADDAMTMIGVEPDLAQLVADVLDLQLELRTTGWSDVFEGVDEGRYHVGFGNIAATGSRIARFDMVTYQREDQAFAALAGSSTESIGRPEDIAGLRIGVGEGTRSEEILHSWNDENLAKGMRTAEFKNYVDGREYYDALESDEIDVTFGPMSILNFEAVTTARTKIVGRVPGLGTEPALVSAITEKGNSLGRIVQEALNTVIVTGKYQAVFERWALDHAIVGRSQLNPPIE</sequence>
<keyword evidence="4" id="KW-1185">Reference proteome</keyword>
<evidence type="ECO:0000313" key="4">
    <source>
        <dbReference type="Proteomes" id="UP000009235"/>
    </source>
</evidence>
<evidence type="ECO:0000256" key="1">
    <source>
        <dbReference type="ARBA" id="ARBA00022729"/>
    </source>
</evidence>
<dbReference type="PANTHER" id="PTHR35936:SF19">
    <property type="entry name" value="AMINO-ACID-BINDING PROTEIN YXEM-RELATED"/>
    <property type="match status" value="1"/>
</dbReference>
<dbReference type="SMART" id="SM00062">
    <property type="entry name" value="PBPb"/>
    <property type="match status" value="1"/>
</dbReference>
<protein>
    <submittedName>
        <fullName evidence="3">Extracellular solute-binding protein family 3</fullName>
    </submittedName>
</protein>
<proteinExistence type="predicted"/>
<accession>F6EG62</accession>
<organism evidence="3 4">
    <name type="scientific">Hoyosella subflava (strain DSM 45089 / JCM 17490 / NBRC 109087 / DQS3-9A1)</name>
    <name type="common">Amycolicicoccus subflavus</name>
    <dbReference type="NCBI Taxonomy" id="443218"/>
    <lineage>
        <taxon>Bacteria</taxon>
        <taxon>Bacillati</taxon>
        <taxon>Actinomycetota</taxon>
        <taxon>Actinomycetes</taxon>
        <taxon>Mycobacteriales</taxon>
        <taxon>Hoyosellaceae</taxon>
        <taxon>Hoyosella</taxon>
    </lineage>
</organism>